<accession>A0AAD8PML1</accession>
<protein>
    <submittedName>
        <fullName evidence="2">Uncharacterized protein</fullName>
    </submittedName>
</protein>
<name>A0AAD8PML1_9PEZI</name>
<proteinExistence type="predicted"/>
<feature type="region of interest" description="Disordered" evidence="1">
    <location>
        <begin position="1"/>
        <end position="21"/>
    </location>
</feature>
<evidence type="ECO:0000313" key="2">
    <source>
        <dbReference type="EMBL" id="KAK1570085.1"/>
    </source>
</evidence>
<feature type="compositionally biased region" description="Polar residues" evidence="1">
    <location>
        <begin position="1"/>
        <end position="12"/>
    </location>
</feature>
<dbReference type="Proteomes" id="UP001230504">
    <property type="component" value="Unassembled WGS sequence"/>
</dbReference>
<evidence type="ECO:0000313" key="3">
    <source>
        <dbReference type="Proteomes" id="UP001230504"/>
    </source>
</evidence>
<comment type="caution">
    <text evidence="2">The sequence shown here is derived from an EMBL/GenBank/DDBJ whole genome shotgun (WGS) entry which is preliminary data.</text>
</comment>
<gene>
    <name evidence="2" type="ORF">LY79DRAFT_570500</name>
</gene>
<sequence length="221" mass="24251">MSANGQHNSTQHPSHRLVTQHRRQARVSVPGGVVVSAMAETHVRGGSNYLRDTLSLDFPRQLAQWWAAGSASVIFISSKTDIVLVAEAACGTWALEFPQRLTSLEMDKTFSNVIIFLFRLNRCFLPAGELASRSESRRGQKISLQTSGKVAKFSSCLWTLAMATNLHLGMHNSYVIRDFWHPPRFAGCPPAGHEDDGYSGTLGSTVSCKLLALSCWDDGKS</sequence>
<dbReference type="AlphaFoldDB" id="A0AAD8PML1"/>
<organism evidence="2 3">
    <name type="scientific">Colletotrichum navitas</name>
    <dbReference type="NCBI Taxonomy" id="681940"/>
    <lineage>
        <taxon>Eukaryota</taxon>
        <taxon>Fungi</taxon>
        <taxon>Dikarya</taxon>
        <taxon>Ascomycota</taxon>
        <taxon>Pezizomycotina</taxon>
        <taxon>Sordariomycetes</taxon>
        <taxon>Hypocreomycetidae</taxon>
        <taxon>Glomerellales</taxon>
        <taxon>Glomerellaceae</taxon>
        <taxon>Colletotrichum</taxon>
        <taxon>Colletotrichum graminicola species complex</taxon>
    </lineage>
</organism>
<evidence type="ECO:0000256" key="1">
    <source>
        <dbReference type="SAM" id="MobiDB-lite"/>
    </source>
</evidence>
<reference evidence="2" key="1">
    <citation type="submission" date="2021-06" db="EMBL/GenBank/DDBJ databases">
        <title>Comparative genomics, transcriptomics and evolutionary studies reveal genomic signatures of adaptation to plant cell wall in hemibiotrophic fungi.</title>
        <authorList>
            <consortium name="DOE Joint Genome Institute"/>
            <person name="Baroncelli R."/>
            <person name="Diaz J.F."/>
            <person name="Benocci T."/>
            <person name="Peng M."/>
            <person name="Battaglia E."/>
            <person name="Haridas S."/>
            <person name="Andreopoulos W."/>
            <person name="Labutti K."/>
            <person name="Pangilinan J."/>
            <person name="Floch G.L."/>
            <person name="Makela M.R."/>
            <person name="Henrissat B."/>
            <person name="Grigoriev I.V."/>
            <person name="Crouch J.A."/>
            <person name="De Vries R.P."/>
            <person name="Sukno S.A."/>
            <person name="Thon M.R."/>
        </authorList>
    </citation>
    <scope>NUCLEOTIDE SEQUENCE</scope>
    <source>
        <strain evidence="2">CBS 125086</strain>
    </source>
</reference>
<dbReference type="GeneID" id="85443399"/>
<dbReference type="RefSeq" id="XP_060408252.1">
    <property type="nucleotide sequence ID" value="XM_060559159.1"/>
</dbReference>
<keyword evidence="3" id="KW-1185">Reference proteome</keyword>
<dbReference type="EMBL" id="JAHLJV010000113">
    <property type="protein sequence ID" value="KAK1570085.1"/>
    <property type="molecule type" value="Genomic_DNA"/>
</dbReference>